<name>A0AAV5V4J6_9BILA</name>
<comment type="caution">
    <text evidence="1">The sequence shown here is derived from an EMBL/GenBank/DDBJ whole genome shotgun (WGS) entry which is preliminary data.</text>
</comment>
<evidence type="ECO:0000313" key="2">
    <source>
        <dbReference type="Proteomes" id="UP001432322"/>
    </source>
</evidence>
<evidence type="ECO:0000313" key="1">
    <source>
        <dbReference type="EMBL" id="GMT14374.1"/>
    </source>
</evidence>
<dbReference type="EMBL" id="BTSY01000002">
    <property type="protein sequence ID" value="GMT14374.1"/>
    <property type="molecule type" value="Genomic_DNA"/>
</dbReference>
<dbReference type="AlphaFoldDB" id="A0AAV5V4J6"/>
<sequence>MKCIDCVHMTTVFQKGSNSSFSFQIDSLHSLRWRGAEGRFVIKTAQNKDCVATVPRRTRAAKSACGSVDGRIVDGAEVDLNSIMYREDQSIDRWTRLPPFPPLAAASSPSSPSVLNSVLTRYEGIR</sequence>
<proteinExistence type="predicted"/>
<accession>A0AAV5V4J6</accession>
<feature type="non-terminal residue" evidence="1">
    <location>
        <position position="126"/>
    </location>
</feature>
<protein>
    <submittedName>
        <fullName evidence="1">Uncharacterized protein</fullName>
    </submittedName>
</protein>
<dbReference type="Proteomes" id="UP001432322">
    <property type="component" value="Unassembled WGS sequence"/>
</dbReference>
<keyword evidence="2" id="KW-1185">Reference proteome</keyword>
<gene>
    <name evidence="1" type="ORF">PFISCL1PPCAC_5671</name>
</gene>
<reference evidence="1" key="1">
    <citation type="submission" date="2023-10" db="EMBL/GenBank/DDBJ databases">
        <title>Genome assembly of Pristionchus species.</title>
        <authorList>
            <person name="Yoshida K."/>
            <person name="Sommer R.J."/>
        </authorList>
    </citation>
    <scope>NUCLEOTIDE SEQUENCE</scope>
    <source>
        <strain evidence="1">RS5133</strain>
    </source>
</reference>
<organism evidence="1 2">
    <name type="scientific">Pristionchus fissidentatus</name>
    <dbReference type="NCBI Taxonomy" id="1538716"/>
    <lineage>
        <taxon>Eukaryota</taxon>
        <taxon>Metazoa</taxon>
        <taxon>Ecdysozoa</taxon>
        <taxon>Nematoda</taxon>
        <taxon>Chromadorea</taxon>
        <taxon>Rhabditida</taxon>
        <taxon>Rhabditina</taxon>
        <taxon>Diplogasteromorpha</taxon>
        <taxon>Diplogasteroidea</taxon>
        <taxon>Neodiplogasteridae</taxon>
        <taxon>Pristionchus</taxon>
    </lineage>
</organism>